<evidence type="ECO:0000313" key="15">
    <source>
        <dbReference type="EMBL" id="MFD0914559.1"/>
    </source>
</evidence>
<keyword evidence="9 13" id="KW-1133">Transmembrane helix</keyword>
<sequence length="398" mass="43612">MNELVYPRERSLGAITLVLGILIWIALIVGTFGGALVILLLGYIAYLFAQSALIAHIKGNGVELTETQFPDLYAQFNDCCARLQLIIRPQANILNGNGGLNAFATQFLGTQYVVLMSDVVDAMDQHTDGVRFYIGHELGHLRMKHLAFGHLLRWPALWLPLLGAAYSRARESTCDRHGLACSNSPEAAARALVVLSAGVERWQKLDLNAYLQQAKHGTGFWMSFHELIAGYPWLTKRAARILNPDEQVPRRNIFAYLLAVFIPYAGRLGGGFALLMMVYVIGLLAAIAIPAYHDYTVTAKLEQSVLQSQGARQNLSEYYIANQQTPASLEAAGIASSQADGSVLQLNPTNMELTVSNKHGALVFIPSQDKQGHISWSCTNGEGVKPAQLPPACRRLNQ</sequence>
<dbReference type="InterPro" id="IPR001915">
    <property type="entry name" value="Peptidase_M48"/>
</dbReference>
<keyword evidence="6" id="KW-0479">Metal-binding</keyword>
<dbReference type="RefSeq" id="WP_379058521.1">
    <property type="nucleotide sequence ID" value="NZ_JBHTKB010000003.1"/>
</dbReference>
<evidence type="ECO:0000256" key="7">
    <source>
        <dbReference type="ARBA" id="ARBA00022801"/>
    </source>
</evidence>
<proteinExistence type="inferred from homology"/>
<dbReference type="GO" id="GO:0008237">
    <property type="term" value="F:metallopeptidase activity"/>
    <property type="evidence" value="ECO:0007669"/>
    <property type="project" value="UniProtKB-KW"/>
</dbReference>
<keyword evidence="3" id="KW-1003">Cell membrane</keyword>
<evidence type="ECO:0000256" key="13">
    <source>
        <dbReference type="SAM" id="Phobius"/>
    </source>
</evidence>
<dbReference type="Gene3D" id="3.30.2010.10">
    <property type="entry name" value="Metalloproteases ('zincins'), catalytic domain"/>
    <property type="match status" value="1"/>
</dbReference>
<keyword evidence="5 13" id="KW-0812">Transmembrane</keyword>
<dbReference type="InterPro" id="IPR045584">
    <property type="entry name" value="Pilin-like"/>
</dbReference>
<dbReference type="SUPFAM" id="SSF54523">
    <property type="entry name" value="Pili subunits"/>
    <property type="match status" value="1"/>
</dbReference>
<evidence type="ECO:0000256" key="1">
    <source>
        <dbReference type="ARBA" id="ARBA00004651"/>
    </source>
</evidence>
<dbReference type="PANTHER" id="PTHR43221:SF1">
    <property type="entry name" value="PROTEASE HTPX"/>
    <property type="match status" value="1"/>
</dbReference>
<reference evidence="16" key="1">
    <citation type="journal article" date="2019" name="Int. J. Syst. Evol. Microbiol.">
        <title>The Global Catalogue of Microorganisms (GCM) 10K type strain sequencing project: providing services to taxonomists for standard genome sequencing and annotation.</title>
        <authorList>
            <consortium name="The Broad Institute Genomics Platform"/>
            <consortium name="The Broad Institute Genome Sequencing Center for Infectious Disease"/>
            <person name="Wu L."/>
            <person name="Ma J."/>
        </authorList>
    </citation>
    <scope>NUCLEOTIDE SEQUENCE [LARGE SCALE GENOMIC DNA]</scope>
    <source>
        <strain evidence="16">CCUG 58412</strain>
    </source>
</reference>
<dbReference type="Pfam" id="PF00114">
    <property type="entry name" value="Pilin"/>
    <property type="match status" value="1"/>
</dbReference>
<dbReference type="EC" id="3.4.24.-" evidence="15"/>
<feature type="domain" description="Peptidase M48" evidence="14">
    <location>
        <begin position="68"/>
        <end position="148"/>
    </location>
</feature>
<comment type="cofactor">
    <cofactor evidence="12">
        <name>Zn(2+)</name>
        <dbReference type="ChEBI" id="CHEBI:29105"/>
    </cofactor>
    <text evidence="12">Binds 1 zinc ion per subunit.</text>
</comment>
<dbReference type="InterPro" id="IPR050083">
    <property type="entry name" value="HtpX_protease"/>
</dbReference>
<keyword evidence="11 13" id="KW-0472">Membrane</keyword>
<keyword evidence="4 12" id="KW-0645">Protease</keyword>
<evidence type="ECO:0000256" key="12">
    <source>
        <dbReference type="RuleBase" id="RU003983"/>
    </source>
</evidence>
<evidence type="ECO:0000256" key="4">
    <source>
        <dbReference type="ARBA" id="ARBA00022670"/>
    </source>
</evidence>
<evidence type="ECO:0000313" key="16">
    <source>
        <dbReference type="Proteomes" id="UP001597128"/>
    </source>
</evidence>
<comment type="caution">
    <text evidence="15">The sequence shown here is derived from an EMBL/GenBank/DDBJ whole genome shotgun (WGS) entry which is preliminary data.</text>
</comment>
<feature type="transmembrane region" description="Helical" evidence="13">
    <location>
        <begin position="272"/>
        <end position="292"/>
    </location>
</feature>
<feature type="transmembrane region" description="Helical" evidence="13">
    <location>
        <begin position="35"/>
        <end position="55"/>
    </location>
</feature>
<evidence type="ECO:0000256" key="10">
    <source>
        <dbReference type="ARBA" id="ARBA00023049"/>
    </source>
</evidence>
<dbReference type="CDD" id="cd07325">
    <property type="entry name" value="M48_Ste24p_like"/>
    <property type="match status" value="1"/>
</dbReference>
<evidence type="ECO:0000256" key="6">
    <source>
        <dbReference type="ARBA" id="ARBA00022723"/>
    </source>
</evidence>
<dbReference type="Gene3D" id="3.30.700.10">
    <property type="entry name" value="Glycoprotein, Type 4 Pilin"/>
    <property type="match status" value="1"/>
</dbReference>
<keyword evidence="8 12" id="KW-0862">Zinc</keyword>
<keyword evidence="7 12" id="KW-0378">Hydrolase</keyword>
<keyword evidence="10 12" id="KW-0482">Metalloprotease</keyword>
<keyword evidence="16" id="KW-1185">Reference proteome</keyword>
<name>A0ABW3F7X0_9PROT</name>
<gene>
    <name evidence="15" type="ORF">ACFQ1Z_13435</name>
</gene>
<accession>A0ABW3F7X0</accession>
<comment type="subcellular location">
    <subcellularLocation>
        <location evidence="1">Cell membrane</location>
        <topology evidence="1">Multi-pass membrane protein</topology>
    </subcellularLocation>
</comment>
<dbReference type="Proteomes" id="UP001597128">
    <property type="component" value="Unassembled WGS sequence"/>
</dbReference>
<evidence type="ECO:0000256" key="9">
    <source>
        <dbReference type="ARBA" id="ARBA00022989"/>
    </source>
</evidence>
<protein>
    <submittedName>
        <fullName evidence="15">M48 family metalloprotease</fullName>
        <ecNumber evidence="15">3.4.24.-</ecNumber>
    </submittedName>
</protein>
<dbReference type="PANTHER" id="PTHR43221">
    <property type="entry name" value="PROTEASE HTPX"/>
    <property type="match status" value="1"/>
</dbReference>
<dbReference type="InterPro" id="IPR001082">
    <property type="entry name" value="Pilin"/>
</dbReference>
<evidence type="ECO:0000256" key="2">
    <source>
        <dbReference type="ARBA" id="ARBA00005233"/>
    </source>
</evidence>
<dbReference type="EMBL" id="JBHTKB010000003">
    <property type="protein sequence ID" value="MFD0914559.1"/>
    <property type="molecule type" value="Genomic_DNA"/>
</dbReference>
<dbReference type="Pfam" id="PF01435">
    <property type="entry name" value="Peptidase_M48"/>
    <property type="match status" value="1"/>
</dbReference>
<comment type="similarity">
    <text evidence="2">Belongs to the N-Me-Phe pilin family.</text>
</comment>
<evidence type="ECO:0000256" key="11">
    <source>
        <dbReference type="ARBA" id="ARBA00023136"/>
    </source>
</evidence>
<evidence type="ECO:0000256" key="8">
    <source>
        <dbReference type="ARBA" id="ARBA00022833"/>
    </source>
</evidence>
<evidence type="ECO:0000256" key="5">
    <source>
        <dbReference type="ARBA" id="ARBA00022692"/>
    </source>
</evidence>
<organism evidence="15 16">
    <name type="scientific">Methylophilus luteus</name>
    <dbReference type="NCBI Taxonomy" id="640108"/>
    <lineage>
        <taxon>Bacteria</taxon>
        <taxon>Pseudomonadati</taxon>
        <taxon>Pseudomonadota</taxon>
        <taxon>Betaproteobacteria</taxon>
        <taxon>Nitrosomonadales</taxon>
        <taxon>Methylophilaceae</taxon>
        <taxon>Methylophilus</taxon>
    </lineage>
</organism>
<evidence type="ECO:0000259" key="14">
    <source>
        <dbReference type="Pfam" id="PF01435"/>
    </source>
</evidence>
<comment type="similarity">
    <text evidence="12">Belongs to the peptidase M48 family.</text>
</comment>
<evidence type="ECO:0000256" key="3">
    <source>
        <dbReference type="ARBA" id="ARBA00022475"/>
    </source>
</evidence>